<sequence length="344" mass="38040">MKMKKMFVALLTGATVISMSAALVCAEEADKSETIVIYTNNDSDGRDEWLINRAAEEGFHVEVVGLGASAITERMIAEKNNPLCDVVFGANNIEYEKMKASGLLQTWEPDWTDGVDQSLIDAEGYYYPVTTTPLLLIGNADYEDMPSDWTDLTDDKYAGLYQLHGLSGGTGKTVYASIISRYPDPDGELGISDEGWEIAAKFLGNAHNIAEGEDSIGEVIDGTYPMDEHWASGVLTEQKERDYKFQIMVPEIGVPYVVESVAIAEGTTKYDLCVEFLNWLGSAEIQLEWSNNFGTIPCQEEALANVSADISELMSMLTPQNLDWEFIAENVDAWVEKAELEFVQ</sequence>
<organism evidence="3 4">
    <name type="scientific">Marvinbryantia formatexigens DSM 14469</name>
    <dbReference type="NCBI Taxonomy" id="478749"/>
    <lineage>
        <taxon>Bacteria</taxon>
        <taxon>Bacillati</taxon>
        <taxon>Bacillota</taxon>
        <taxon>Clostridia</taxon>
        <taxon>Lachnospirales</taxon>
        <taxon>Lachnospiraceae</taxon>
        <taxon>Marvinbryantia</taxon>
    </lineage>
</organism>
<feature type="signal peptide" evidence="2">
    <location>
        <begin position="1"/>
        <end position="21"/>
    </location>
</feature>
<dbReference type="InterPro" id="IPR006059">
    <property type="entry name" value="SBP"/>
</dbReference>
<dbReference type="GO" id="GO:0030976">
    <property type="term" value="F:thiamine pyrophosphate binding"/>
    <property type="evidence" value="ECO:0007669"/>
    <property type="project" value="TreeGrafter"/>
</dbReference>
<protein>
    <submittedName>
        <fullName evidence="3">ABC transporter, solute-binding protein</fullName>
    </submittedName>
</protein>
<dbReference type="Pfam" id="PF13416">
    <property type="entry name" value="SBP_bac_8"/>
    <property type="match status" value="1"/>
</dbReference>
<name>C6LAI2_9FIRM</name>
<dbReference type="PANTHER" id="PTHR30006:SF2">
    <property type="entry name" value="ABC TRANSPORTER SUBSTRATE-BINDING PROTEIN"/>
    <property type="match status" value="1"/>
</dbReference>
<evidence type="ECO:0000313" key="3">
    <source>
        <dbReference type="EMBL" id="EET62589.1"/>
    </source>
</evidence>
<dbReference type="SUPFAM" id="SSF53850">
    <property type="entry name" value="Periplasmic binding protein-like II"/>
    <property type="match status" value="1"/>
</dbReference>
<keyword evidence="4" id="KW-1185">Reference proteome</keyword>
<keyword evidence="1 2" id="KW-0732">Signal</keyword>
<dbReference type="STRING" id="168384.SAMN05660368_02905"/>
<dbReference type="eggNOG" id="COG1840">
    <property type="taxonomic scope" value="Bacteria"/>
</dbReference>
<accession>C6LAI2</accession>
<dbReference type="GO" id="GO:0030975">
    <property type="term" value="F:thiamine binding"/>
    <property type="evidence" value="ECO:0007669"/>
    <property type="project" value="TreeGrafter"/>
</dbReference>
<feature type="chain" id="PRO_5039360445" evidence="2">
    <location>
        <begin position="22"/>
        <end position="344"/>
    </location>
</feature>
<dbReference type="PANTHER" id="PTHR30006">
    <property type="entry name" value="THIAMINE-BINDING PERIPLASMIC PROTEIN-RELATED"/>
    <property type="match status" value="1"/>
</dbReference>
<dbReference type="OrthoDB" id="179400at2"/>
<evidence type="ECO:0000313" key="4">
    <source>
        <dbReference type="Proteomes" id="UP000005561"/>
    </source>
</evidence>
<dbReference type="GO" id="GO:0015888">
    <property type="term" value="P:thiamine transport"/>
    <property type="evidence" value="ECO:0007669"/>
    <property type="project" value="TreeGrafter"/>
</dbReference>
<comment type="caution">
    <text evidence="3">The sequence shown here is derived from an EMBL/GenBank/DDBJ whole genome shotgun (WGS) entry which is preliminary data.</text>
</comment>
<gene>
    <name evidence="3" type="ORF">BRYFOR_05624</name>
</gene>
<reference evidence="3" key="1">
    <citation type="submission" date="2009-07" db="EMBL/GenBank/DDBJ databases">
        <authorList>
            <person name="Weinstock G."/>
            <person name="Sodergren E."/>
            <person name="Clifton S."/>
            <person name="Fulton L."/>
            <person name="Fulton B."/>
            <person name="Courtney L."/>
            <person name="Fronick C."/>
            <person name="Harrison M."/>
            <person name="Strong C."/>
            <person name="Farmer C."/>
            <person name="Delahaunty K."/>
            <person name="Markovic C."/>
            <person name="Hall O."/>
            <person name="Minx P."/>
            <person name="Tomlinson C."/>
            <person name="Mitreva M."/>
            <person name="Nelson J."/>
            <person name="Hou S."/>
            <person name="Wollam A."/>
            <person name="Pepin K.H."/>
            <person name="Johnson M."/>
            <person name="Bhonagiri V."/>
            <person name="Nash W.E."/>
            <person name="Warren W."/>
            <person name="Chinwalla A."/>
            <person name="Mardis E.R."/>
            <person name="Wilson R.K."/>
        </authorList>
    </citation>
    <scope>NUCLEOTIDE SEQUENCE [LARGE SCALE GENOMIC DNA]</scope>
    <source>
        <strain evidence="3">DSM 14469</strain>
    </source>
</reference>
<dbReference type="Gene3D" id="3.40.190.10">
    <property type="entry name" value="Periplasmic binding protein-like II"/>
    <property type="match status" value="2"/>
</dbReference>
<dbReference type="GO" id="GO:0030288">
    <property type="term" value="C:outer membrane-bounded periplasmic space"/>
    <property type="evidence" value="ECO:0007669"/>
    <property type="project" value="TreeGrafter"/>
</dbReference>
<dbReference type="EMBL" id="ACCL02000002">
    <property type="protein sequence ID" value="EET62589.1"/>
    <property type="molecule type" value="Genomic_DNA"/>
</dbReference>
<dbReference type="Proteomes" id="UP000005561">
    <property type="component" value="Unassembled WGS sequence"/>
</dbReference>
<proteinExistence type="predicted"/>
<dbReference type="AlphaFoldDB" id="C6LAI2"/>
<evidence type="ECO:0000256" key="2">
    <source>
        <dbReference type="SAM" id="SignalP"/>
    </source>
</evidence>
<evidence type="ECO:0000256" key="1">
    <source>
        <dbReference type="ARBA" id="ARBA00022729"/>
    </source>
</evidence>